<dbReference type="Gene3D" id="3.30.530.20">
    <property type="match status" value="1"/>
</dbReference>
<proteinExistence type="predicted"/>
<sequence length="172" mass="18506">MMSVAPAVADEAPPVDPGRDAVHQRHVRNGSVDPSAPVQASGEITIAAPPAKVWSVLSDVRNWPSIRSDIGDVAGDPEASPDAVFTWSTSGVRLTSKFGVVEPGRKLTWTTSLPGLVMAHEYRFEPDGAGGTRILCRESLWAPTVAPQIDDDELRSRIRSWLEGIKALAERS</sequence>
<protein>
    <recommendedName>
        <fullName evidence="3">Polyketide cyclase/dehydrase</fullName>
    </recommendedName>
</protein>
<dbReference type="InterPro" id="IPR023393">
    <property type="entry name" value="START-like_dom_sf"/>
</dbReference>
<gene>
    <name evidence="1" type="ORF">NA2_19361</name>
</gene>
<dbReference type="AlphaFoldDB" id="K2LHI7"/>
<name>K2LHI7_9HYPH</name>
<dbReference type="Pfam" id="PF10604">
    <property type="entry name" value="Polyketide_cyc2"/>
    <property type="match status" value="1"/>
</dbReference>
<dbReference type="STRING" id="391937.NA2_19361"/>
<evidence type="ECO:0008006" key="3">
    <source>
        <dbReference type="Google" id="ProtNLM"/>
    </source>
</evidence>
<accession>K2LHI7</accession>
<dbReference type="InterPro" id="IPR019587">
    <property type="entry name" value="Polyketide_cyclase/dehydratase"/>
</dbReference>
<evidence type="ECO:0000313" key="1">
    <source>
        <dbReference type="EMBL" id="EKF17199.1"/>
    </source>
</evidence>
<dbReference type="SUPFAM" id="SSF55961">
    <property type="entry name" value="Bet v1-like"/>
    <property type="match status" value="1"/>
</dbReference>
<comment type="caution">
    <text evidence="1">The sequence shown here is derived from an EMBL/GenBank/DDBJ whole genome shotgun (WGS) entry which is preliminary data.</text>
</comment>
<evidence type="ECO:0000313" key="2">
    <source>
        <dbReference type="Proteomes" id="UP000006786"/>
    </source>
</evidence>
<dbReference type="EMBL" id="AMRM01000028">
    <property type="protein sequence ID" value="EKF17199.1"/>
    <property type="molecule type" value="Genomic_DNA"/>
</dbReference>
<organism evidence="1 2">
    <name type="scientific">Nitratireductor pacificus pht-3B</name>
    <dbReference type="NCBI Taxonomy" id="391937"/>
    <lineage>
        <taxon>Bacteria</taxon>
        <taxon>Pseudomonadati</taxon>
        <taxon>Pseudomonadota</taxon>
        <taxon>Alphaproteobacteria</taxon>
        <taxon>Hyphomicrobiales</taxon>
        <taxon>Phyllobacteriaceae</taxon>
        <taxon>Nitratireductor</taxon>
    </lineage>
</organism>
<keyword evidence="2" id="KW-1185">Reference proteome</keyword>
<reference evidence="1 2" key="1">
    <citation type="journal article" date="2012" name="J. Bacteriol.">
        <title>Genome Sequence of Nitratireductor pacificus Type Strain pht-3B.</title>
        <authorList>
            <person name="Lai Q."/>
            <person name="Li G."/>
            <person name="Shao Z."/>
        </authorList>
    </citation>
    <scope>NUCLEOTIDE SEQUENCE [LARGE SCALE GENOMIC DNA]</scope>
    <source>
        <strain evidence="2">pht-3B</strain>
    </source>
</reference>
<dbReference type="PATRIC" id="fig|391937.3.peg.3976"/>
<dbReference type="eggNOG" id="COG4891">
    <property type="taxonomic scope" value="Bacteria"/>
</dbReference>
<dbReference type="Proteomes" id="UP000006786">
    <property type="component" value="Unassembled WGS sequence"/>
</dbReference>